<evidence type="ECO:0000256" key="7">
    <source>
        <dbReference type="HAMAP-Rule" id="MF_00277"/>
    </source>
</evidence>
<dbReference type="NCBIfam" id="NF002895">
    <property type="entry name" value="PRK03381.1"/>
    <property type="match status" value="1"/>
</dbReference>
<feature type="region of interest" description="Uridylyltransferase" evidence="7">
    <location>
        <begin position="1"/>
        <end position="308"/>
    </location>
</feature>
<feature type="domain" description="HD" evidence="10">
    <location>
        <begin position="433"/>
        <end position="561"/>
    </location>
</feature>
<comment type="catalytic activity">
    <reaction evidence="7">
        <text>[protein-PII]-uridylyl-L-tyrosine + H2O = [protein-PII]-L-tyrosine + UMP + H(+)</text>
        <dbReference type="Rhea" id="RHEA:48600"/>
        <dbReference type="Rhea" id="RHEA-COMP:12147"/>
        <dbReference type="Rhea" id="RHEA-COMP:12148"/>
        <dbReference type="ChEBI" id="CHEBI:15377"/>
        <dbReference type="ChEBI" id="CHEBI:15378"/>
        <dbReference type="ChEBI" id="CHEBI:46858"/>
        <dbReference type="ChEBI" id="CHEBI:57865"/>
        <dbReference type="ChEBI" id="CHEBI:90602"/>
    </reaction>
</comment>
<feature type="region of interest" description="Disordered" evidence="8">
    <location>
        <begin position="272"/>
        <end position="321"/>
    </location>
</feature>
<dbReference type="InterPro" id="IPR006674">
    <property type="entry name" value="HD_domain"/>
</dbReference>
<dbReference type="GO" id="GO:0008773">
    <property type="term" value="F:[protein-PII] uridylyltransferase activity"/>
    <property type="evidence" value="ECO:0007669"/>
    <property type="project" value="UniProtKB-EC"/>
</dbReference>
<evidence type="ECO:0000313" key="12">
    <source>
        <dbReference type="Proteomes" id="UP001049518"/>
    </source>
</evidence>
<dbReference type="PROSITE" id="PS51671">
    <property type="entry name" value="ACT"/>
    <property type="match status" value="2"/>
</dbReference>
<keyword evidence="6 7" id="KW-0511">Multifunctional enzyme</keyword>
<dbReference type="InterPro" id="IPR043519">
    <property type="entry name" value="NT_sf"/>
</dbReference>
<dbReference type="Gene3D" id="1.10.3090.10">
    <property type="entry name" value="cca-adding enzyme, domain 2"/>
    <property type="match status" value="1"/>
</dbReference>
<dbReference type="EC" id="2.7.7.59" evidence="7"/>
<feature type="domain" description="ACT" evidence="9">
    <location>
        <begin position="720"/>
        <end position="790"/>
    </location>
</feature>
<comment type="domain">
    <text evidence="7">Has four distinct domains: an N-terminal nucleotidyltransferase (NT) domain responsible for UTase activity, a central HD domain that encodes UR activity, and two C-terminal ACT domains that seem to have a role in glutamine sensing.</text>
</comment>
<dbReference type="Proteomes" id="UP001049518">
    <property type="component" value="Chromosome"/>
</dbReference>
<keyword evidence="12" id="KW-1185">Reference proteome</keyword>
<dbReference type="InterPro" id="IPR006675">
    <property type="entry name" value="HDIG_dom"/>
</dbReference>
<comment type="similarity">
    <text evidence="7">Belongs to the GlnD family.</text>
</comment>
<reference evidence="11" key="1">
    <citation type="submission" date="2020-07" db="EMBL/GenBank/DDBJ databases">
        <authorList>
            <person name="Tarantini F.S."/>
            <person name="Hong K.W."/>
            <person name="Chan K.G."/>
        </authorList>
    </citation>
    <scope>NUCLEOTIDE SEQUENCE</scope>
    <source>
        <strain evidence="11">32-07</strain>
    </source>
</reference>
<feature type="domain" description="ACT" evidence="9">
    <location>
        <begin position="612"/>
        <end position="693"/>
    </location>
</feature>
<dbReference type="InterPro" id="IPR013546">
    <property type="entry name" value="PII_UdlTrfase/GS_AdlTrfase"/>
</dbReference>
<dbReference type="PANTHER" id="PTHR47320:SF1">
    <property type="entry name" value="BIFUNCTIONAL URIDYLYLTRANSFERASE_URIDYLYL-REMOVING ENZYME"/>
    <property type="match status" value="1"/>
</dbReference>
<evidence type="ECO:0000259" key="10">
    <source>
        <dbReference type="PROSITE" id="PS51831"/>
    </source>
</evidence>
<evidence type="ECO:0000256" key="1">
    <source>
        <dbReference type="ARBA" id="ARBA00022679"/>
    </source>
</evidence>
<keyword evidence="4 7" id="KW-0378">Hydrolase</keyword>
<comment type="caution">
    <text evidence="7">Lacks conserved residue(s) required for the propagation of feature annotation.</text>
</comment>
<dbReference type="NCBIfam" id="TIGR00277">
    <property type="entry name" value="HDIG"/>
    <property type="match status" value="1"/>
</dbReference>
<dbReference type="PROSITE" id="PS51831">
    <property type="entry name" value="HD"/>
    <property type="match status" value="1"/>
</dbReference>
<dbReference type="SUPFAM" id="SSF109604">
    <property type="entry name" value="HD-domain/PDEase-like"/>
    <property type="match status" value="1"/>
</dbReference>
<comment type="activity regulation">
    <text evidence="7">Uridylyltransferase (UTase) activity is inhibited by glutamine, while glutamine activates uridylyl-removing (UR) activity.</text>
</comment>
<dbReference type="Pfam" id="PF01966">
    <property type="entry name" value="HD"/>
    <property type="match status" value="1"/>
</dbReference>
<comment type="function">
    <text evidence="7">Modifies, by uridylylation and deuridylylation, the PII regulatory proteins (GlnB and homologs), in response to the nitrogen status of the cell that GlnD senses through the glutamine level. Under low glutamine levels, catalyzes the conversion of the PII proteins and UTP to PII-UMP and PPi, while under higher glutamine levels, GlnD hydrolyzes PII-UMP to PII and UMP (deuridylylation). Thus, controls uridylylation state and activity of the PII proteins, and plays an important role in the regulation of nitrogen metabolism.</text>
</comment>
<organism evidence="11 12">
    <name type="scientific">Actinomadura graeca</name>
    <dbReference type="NCBI Taxonomy" id="2750812"/>
    <lineage>
        <taxon>Bacteria</taxon>
        <taxon>Bacillati</taxon>
        <taxon>Actinomycetota</taxon>
        <taxon>Actinomycetes</taxon>
        <taxon>Streptosporangiales</taxon>
        <taxon>Thermomonosporaceae</taxon>
        <taxon>Actinomadura</taxon>
    </lineage>
</organism>
<name>A0ABX8R7C4_9ACTN</name>
<comment type="catalytic activity">
    <reaction evidence="7">
        <text>[protein-PII]-L-tyrosine + UTP = [protein-PII]-uridylyl-L-tyrosine + diphosphate</text>
        <dbReference type="Rhea" id="RHEA:13673"/>
        <dbReference type="Rhea" id="RHEA-COMP:12147"/>
        <dbReference type="Rhea" id="RHEA-COMP:12148"/>
        <dbReference type="ChEBI" id="CHEBI:33019"/>
        <dbReference type="ChEBI" id="CHEBI:46398"/>
        <dbReference type="ChEBI" id="CHEBI:46858"/>
        <dbReference type="ChEBI" id="CHEBI:90602"/>
        <dbReference type="EC" id="2.7.7.59"/>
    </reaction>
</comment>
<dbReference type="HAMAP" id="MF_00277">
    <property type="entry name" value="PII_uridylyl_transf"/>
    <property type="match status" value="1"/>
</dbReference>
<dbReference type="EMBL" id="CP059572">
    <property type="protein sequence ID" value="QXJ24878.1"/>
    <property type="molecule type" value="Genomic_DNA"/>
</dbReference>
<dbReference type="EC" id="3.1.4.-" evidence="7"/>
<dbReference type="SUPFAM" id="SSF81593">
    <property type="entry name" value="Nucleotidyltransferase substrate binding subunit/domain"/>
    <property type="match status" value="1"/>
</dbReference>
<dbReference type="CDD" id="cd04899">
    <property type="entry name" value="ACT_ACR-UUR-like_2"/>
    <property type="match status" value="1"/>
</dbReference>
<dbReference type="Pfam" id="PF08335">
    <property type="entry name" value="GlnD_UR_UTase"/>
    <property type="match status" value="2"/>
</dbReference>
<evidence type="ECO:0000256" key="8">
    <source>
        <dbReference type="SAM" id="MobiDB-lite"/>
    </source>
</evidence>
<keyword evidence="5 7" id="KW-0460">Magnesium</keyword>
<dbReference type="PIRSF" id="PIRSF006288">
    <property type="entry name" value="PII_uridyltransf"/>
    <property type="match status" value="1"/>
</dbReference>
<evidence type="ECO:0000256" key="5">
    <source>
        <dbReference type="ARBA" id="ARBA00022842"/>
    </source>
</evidence>
<dbReference type="InterPro" id="IPR002912">
    <property type="entry name" value="ACT_dom"/>
</dbReference>
<gene>
    <name evidence="7" type="primary">glnD</name>
    <name evidence="11" type="ORF">AGRA3207_006287</name>
</gene>
<evidence type="ECO:0000313" key="11">
    <source>
        <dbReference type="EMBL" id="QXJ24878.1"/>
    </source>
</evidence>
<feature type="compositionally biased region" description="Basic and acidic residues" evidence="8">
    <location>
        <begin position="311"/>
        <end position="321"/>
    </location>
</feature>
<dbReference type="PANTHER" id="PTHR47320">
    <property type="entry name" value="BIFUNCTIONAL URIDYLYLTRANSFERASE/URIDYLYL-REMOVING ENZYME"/>
    <property type="match status" value="1"/>
</dbReference>
<dbReference type="InterPro" id="IPR010043">
    <property type="entry name" value="UTase/UR"/>
</dbReference>
<dbReference type="SMART" id="SM00471">
    <property type="entry name" value="HDc"/>
    <property type="match status" value="1"/>
</dbReference>
<dbReference type="InterPro" id="IPR045865">
    <property type="entry name" value="ACT-like_dom_sf"/>
</dbReference>
<evidence type="ECO:0000256" key="4">
    <source>
        <dbReference type="ARBA" id="ARBA00022801"/>
    </source>
</evidence>
<keyword evidence="3" id="KW-0677">Repeat</keyword>
<keyword evidence="2 7" id="KW-0548">Nucleotidyltransferase</keyword>
<accession>A0ABX8R7C4</accession>
<dbReference type="RefSeq" id="WP_231330777.1">
    <property type="nucleotide sequence ID" value="NZ_CP059572.1"/>
</dbReference>
<dbReference type="SUPFAM" id="SSF55021">
    <property type="entry name" value="ACT-like"/>
    <property type="match status" value="1"/>
</dbReference>
<protein>
    <recommendedName>
        <fullName evidence="7">Bifunctional uridylyltransferase/uridylyl-removing enzyme</fullName>
        <shortName evidence="7">UTase/UR</shortName>
    </recommendedName>
    <alternativeName>
        <fullName evidence="7">Bifunctional [protein-PII] modification enzyme</fullName>
    </alternativeName>
    <alternativeName>
        <fullName evidence="7">Bifunctional nitrogen sensor protein</fullName>
    </alternativeName>
    <domain>
        <recommendedName>
            <fullName evidence="7">[Protein-PII] uridylyltransferase</fullName>
            <shortName evidence="7">PII uridylyltransferase</shortName>
            <shortName evidence="7">UTase</shortName>
            <ecNumber evidence="7">2.7.7.59</ecNumber>
        </recommendedName>
    </domain>
    <domain>
        <recommendedName>
            <fullName evidence="7">[Protein-PII]-UMP uridylyl-removing enzyme</fullName>
            <shortName evidence="7">UR</shortName>
            <ecNumber evidence="7">3.1.4.-</ecNumber>
        </recommendedName>
    </domain>
</protein>
<evidence type="ECO:0000259" key="9">
    <source>
        <dbReference type="PROSITE" id="PS51671"/>
    </source>
</evidence>
<comment type="cofactor">
    <cofactor evidence="7">
        <name>Mg(2+)</name>
        <dbReference type="ChEBI" id="CHEBI:18420"/>
    </cofactor>
</comment>
<proteinExistence type="inferred from homology"/>
<dbReference type="InterPro" id="IPR003607">
    <property type="entry name" value="HD/PDEase_dom"/>
</dbReference>
<evidence type="ECO:0000256" key="3">
    <source>
        <dbReference type="ARBA" id="ARBA00022737"/>
    </source>
</evidence>
<dbReference type="SUPFAM" id="SSF81301">
    <property type="entry name" value="Nucleotidyltransferase"/>
    <property type="match status" value="1"/>
</dbReference>
<evidence type="ECO:0000256" key="2">
    <source>
        <dbReference type="ARBA" id="ARBA00022695"/>
    </source>
</evidence>
<sequence>MDRDPGPARATLKAARAARAASLDEWLTGLLHDAPADVALAAVGSHARRELTPGGDLDLVLLHRGRPDVAEIADRVWYPVWDSGVRLDHSVRTVPEARSIARQDLKAALGLLTVRHIAGDRAVVDDLRAAVLADWRADAPVRLPELSALCRERWESGGELAFLLEPDLKEARGGLRDVHAMRAVAASWVASAPGEPVQSAHDLLLDVRHALHDATGRSADRLVLQEQETVARALGLPGADALLRATAESARAIAYAADHLWRHADRLARRPRPAVSGIARGPAHGVGRHGAWRHGSDRPRGGPRTARPGGRAREIERRPLGDGAVEHDGEVVLARGADLGDPALILRVAAAAAQAGLPLAPATVARLAERAALPPVPWPAPARDALVSLLGAGHAAIGVWEALDQAGLIVRLLPDWEHVRNRPQRDPVHRFTVDRHLVETAAGAAALAREVARPDLLLVGALLHDIGKGRGGDHSVTGAAIARDLAARLGFPAGDVAVLAAVVRHHLLLPETATRRDLDDPVTVKTVVAALSEVPGRERETLDILRALATADGNATGPAAWGTWKAGLVSDLARRAAAALSGGTPPPVPEPGPEKLALARHDGAAVRVAGTRITIAAPERPGLLWRAAGILALHRLAVRTARVVSSGAGTTVLDFTAVPEYGTPPDPATLEADLRRMLADRLDVAARLERRARSVRPRPGVTVPPPSVRLVDDASSTATVVEVRAHDRPGLLWRIGRALGACGLQVRAARVDTLGAEAVDVFYVVDEAGRSLTDPAALSSVRTQVIAVLR</sequence>
<dbReference type="Pfam" id="PF01842">
    <property type="entry name" value="ACT"/>
    <property type="match status" value="1"/>
</dbReference>
<keyword evidence="1 7" id="KW-0808">Transferase</keyword>
<evidence type="ECO:0000256" key="6">
    <source>
        <dbReference type="ARBA" id="ARBA00023268"/>
    </source>
</evidence>